<organism evidence="1 2">
    <name type="scientific">Streptomyces fimbriatus</name>
    <dbReference type="NCBI Taxonomy" id="68197"/>
    <lineage>
        <taxon>Bacteria</taxon>
        <taxon>Bacillati</taxon>
        <taxon>Actinomycetota</taxon>
        <taxon>Actinomycetes</taxon>
        <taxon>Kitasatosporales</taxon>
        <taxon>Streptomycetaceae</taxon>
        <taxon>Streptomyces</taxon>
    </lineage>
</organism>
<accession>A0ABW0DCV4</accession>
<dbReference type="EMBL" id="JBHSKL010000029">
    <property type="protein sequence ID" value="MFC5227351.1"/>
    <property type="molecule type" value="Genomic_DNA"/>
</dbReference>
<proteinExistence type="predicted"/>
<dbReference type="RefSeq" id="WP_344645878.1">
    <property type="nucleotide sequence ID" value="NZ_BAAASS010000021.1"/>
</dbReference>
<sequence>MFAVLPNVLSTTSARAAPETLSLAEAVGRLPAGGESHDGYSRDSFRHWNTGDDPADGCNTRAEVLITEPPPRLLSRPAAA</sequence>
<reference evidence="2" key="1">
    <citation type="journal article" date="2019" name="Int. J. Syst. Evol. Microbiol.">
        <title>The Global Catalogue of Microorganisms (GCM) 10K type strain sequencing project: providing services to taxonomists for standard genome sequencing and annotation.</title>
        <authorList>
            <consortium name="The Broad Institute Genomics Platform"/>
            <consortium name="The Broad Institute Genome Sequencing Center for Infectious Disease"/>
            <person name="Wu L."/>
            <person name="Ma J."/>
        </authorList>
    </citation>
    <scope>NUCLEOTIDE SEQUENCE [LARGE SCALE GENOMIC DNA]</scope>
    <source>
        <strain evidence="2">CCM 8479</strain>
    </source>
</reference>
<name>A0ABW0DCV4_STRFI</name>
<dbReference type="Proteomes" id="UP001596156">
    <property type="component" value="Unassembled WGS sequence"/>
</dbReference>
<evidence type="ECO:0000313" key="2">
    <source>
        <dbReference type="Proteomes" id="UP001596156"/>
    </source>
</evidence>
<protein>
    <submittedName>
        <fullName evidence="1">Uncharacterized protein</fullName>
    </submittedName>
</protein>
<evidence type="ECO:0000313" key="1">
    <source>
        <dbReference type="EMBL" id="MFC5227351.1"/>
    </source>
</evidence>
<keyword evidence="2" id="KW-1185">Reference proteome</keyword>
<comment type="caution">
    <text evidence="1">The sequence shown here is derived from an EMBL/GenBank/DDBJ whole genome shotgun (WGS) entry which is preliminary data.</text>
</comment>
<gene>
    <name evidence="1" type="ORF">ACFPN6_22705</name>
</gene>